<keyword evidence="7 9" id="KW-0472">Membrane</keyword>
<comment type="caution">
    <text evidence="10">The sequence shown here is derived from an EMBL/GenBank/DDBJ whole genome shotgun (WGS) entry which is preliminary data.</text>
</comment>
<keyword evidence="3" id="KW-1003">Cell membrane</keyword>
<organism evidence="10 11">
    <name type="scientific">Mucilaginibacter segetis</name>
    <dbReference type="NCBI Taxonomy" id="2793071"/>
    <lineage>
        <taxon>Bacteria</taxon>
        <taxon>Pseudomonadati</taxon>
        <taxon>Bacteroidota</taxon>
        <taxon>Sphingobacteriia</taxon>
        <taxon>Sphingobacteriales</taxon>
        <taxon>Sphingobacteriaceae</taxon>
        <taxon>Mucilaginibacter</taxon>
    </lineage>
</organism>
<keyword evidence="11" id="KW-1185">Reference proteome</keyword>
<dbReference type="EMBL" id="JAEHFW010000002">
    <property type="protein sequence ID" value="MBK0380182.1"/>
    <property type="molecule type" value="Genomic_DNA"/>
</dbReference>
<sequence>MGDLKRLKSPESLISALTFAQVRYPDPIQINSTLIMLELIKQPWPWYVSGAAIAGVMIWLLYYGKSFGFSSNLRTICTIAGAGKRHAFFNFDWKTQRWNLLFLLGSVLGGFISLLFLKSNEPLQLSTTTIADLKFLNIPFDGQLNPSAIFNWEYALSIKGFSVLIGAGILVGFGSRYAGGCTSGHAISGLSNLQMPSLWAVIGFFGGGLIMTHFLMPLIF</sequence>
<comment type="similarity">
    <text evidence="8">Belongs to the TsuA/YedE (TC 9.B.102) family.</text>
</comment>
<name>A0A934UNR3_9SPHI</name>
<evidence type="ECO:0000256" key="5">
    <source>
        <dbReference type="ARBA" id="ARBA00022692"/>
    </source>
</evidence>
<gene>
    <name evidence="10" type="ORF">I5M19_12735</name>
</gene>
<dbReference type="AlphaFoldDB" id="A0A934UNR3"/>
<dbReference type="PANTHER" id="PTHR30574:SF1">
    <property type="entry name" value="SULPHUR TRANSPORT DOMAIN-CONTAINING PROTEIN"/>
    <property type="match status" value="1"/>
</dbReference>
<evidence type="ECO:0000256" key="9">
    <source>
        <dbReference type="SAM" id="Phobius"/>
    </source>
</evidence>
<feature type="transmembrane region" description="Helical" evidence="9">
    <location>
        <begin position="154"/>
        <end position="177"/>
    </location>
</feature>
<evidence type="ECO:0000256" key="6">
    <source>
        <dbReference type="ARBA" id="ARBA00022989"/>
    </source>
</evidence>
<keyword evidence="2" id="KW-0813">Transport</keyword>
<dbReference type="InterPro" id="IPR007272">
    <property type="entry name" value="Sulf_transp_TsuA/YedE"/>
</dbReference>
<evidence type="ECO:0000256" key="8">
    <source>
        <dbReference type="ARBA" id="ARBA00035655"/>
    </source>
</evidence>
<proteinExistence type="inferred from homology"/>
<protein>
    <submittedName>
        <fullName evidence="10">YeeE/YedE family protein</fullName>
    </submittedName>
</protein>
<dbReference type="PANTHER" id="PTHR30574">
    <property type="entry name" value="INNER MEMBRANE PROTEIN YEDE"/>
    <property type="match status" value="1"/>
</dbReference>
<keyword evidence="6 9" id="KW-1133">Transmembrane helix</keyword>
<evidence type="ECO:0000256" key="1">
    <source>
        <dbReference type="ARBA" id="ARBA00004429"/>
    </source>
</evidence>
<keyword evidence="5 9" id="KW-0812">Transmembrane</keyword>
<evidence type="ECO:0000256" key="2">
    <source>
        <dbReference type="ARBA" id="ARBA00022448"/>
    </source>
</evidence>
<evidence type="ECO:0000313" key="11">
    <source>
        <dbReference type="Proteomes" id="UP000613193"/>
    </source>
</evidence>
<dbReference type="GO" id="GO:0005886">
    <property type="term" value="C:plasma membrane"/>
    <property type="evidence" value="ECO:0007669"/>
    <property type="project" value="UniProtKB-SubCell"/>
</dbReference>
<evidence type="ECO:0000256" key="7">
    <source>
        <dbReference type="ARBA" id="ARBA00023136"/>
    </source>
</evidence>
<dbReference type="Proteomes" id="UP000613193">
    <property type="component" value="Unassembled WGS sequence"/>
</dbReference>
<keyword evidence="4" id="KW-0997">Cell inner membrane</keyword>
<evidence type="ECO:0000313" key="10">
    <source>
        <dbReference type="EMBL" id="MBK0380182.1"/>
    </source>
</evidence>
<feature type="transmembrane region" description="Helical" evidence="9">
    <location>
        <begin position="44"/>
        <end position="64"/>
    </location>
</feature>
<evidence type="ECO:0000256" key="3">
    <source>
        <dbReference type="ARBA" id="ARBA00022475"/>
    </source>
</evidence>
<feature type="transmembrane region" description="Helical" evidence="9">
    <location>
        <begin position="198"/>
        <end position="219"/>
    </location>
</feature>
<reference evidence="10" key="1">
    <citation type="submission" date="2020-12" db="EMBL/GenBank/DDBJ databases">
        <title>Bacterial novel species Mucilaginibacter sp. SD-g isolated from soil.</title>
        <authorList>
            <person name="Jung H.-Y."/>
        </authorList>
    </citation>
    <scope>NUCLEOTIDE SEQUENCE</scope>
    <source>
        <strain evidence="10">SD-g</strain>
    </source>
</reference>
<accession>A0A934UNR3</accession>
<evidence type="ECO:0000256" key="4">
    <source>
        <dbReference type="ARBA" id="ARBA00022519"/>
    </source>
</evidence>
<comment type="subcellular location">
    <subcellularLocation>
        <location evidence="1">Cell inner membrane</location>
        <topology evidence="1">Multi-pass membrane protein</topology>
    </subcellularLocation>
</comment>
<dbReference type="Pfam" id="PF04143">
    <property type="entry name" value="Sulf_transp"/>
    <property type="match status" value="1"/>
</dbReference>
<feature type="transmembrane region" description="Helical" evidence="9">
    <location>
        <begin position="98"/>
        <end position="117"/>
    </location>
</feature>